<dbReference type="GO" id="GO:0006449">
    <property type="term" value="P:regulation of translational termination"/>
    <property type="evidence" value="ECO:0007669"/>
    <property type="project" value="TreeGrafter"/>
</dbReference>
<evidence type="ECO:0000256" key="5">
    <source>
        <dbReference type="ARBA" id="ARBA00022964"/>
    </source>
</evidence>
<dbReference type="Proteomes" id="UP000095280">
    <property type="component" value="Unplaced"/>
</dbReference>
<evidence type="ECO:0000256" key="7">
    <source>
        <dbReference type="ARBA" id="ARBA00023004"/>
    </source>
</evidence>
<dbReference type="InterPro" id="IPR039558">
    <property type="entry name" value="TPA1/OFD1_N"/>
</dbReference>
<dbReference type="Pfam" id="PF10637">
    <property type="entry name" value="Ofd1_CTDD"/>
    <property type="match status" value="1"/>
</dbReference>
<keyword evidence="4" id="KW-0847">Vitamin C</keyword>
<keyword evidence="5" id="KW-0223">Dioxygenase</keyword>
<comment type="cofactor">
    <cofactor evidence="1">
        <name>L-ascorbate</name>
        <dbReference type="ChEBI" id="CHEBI:38290"/>
    </cofactor>
</comment>
<keyword evidence="12" id="KW-1185">Reference proteome</keyword>
<dbReference type="InterPro" id="IPR051842">
    <property type="entry name" value="uS12_prolyl_hydroxylase"/>
</dbReference>
<feature type="region of interest" description="Disordered" evidence="10">
    <location>
        <begin position="380"/>
        <end position="406"/>
    </location>
</feature>
<dbReference type="GO" id="GO:0031543">
    <property type="term" value="F:peptidyl-proline dioxygenase activity"/>
    <property type="evidence" value="ECO:0007669"/>
    <property type="project" value="UniProtKB-ARBA"/>
</dbReference>
<evidence type="ECO:0000256" key="4">
    <source>
        <dbReference type="ARBA" id="ARBA00022896"/>
    </source>
</evidence>
<evidence type="ECO:0000256" key="9">
    <source>
        <dbReference type="ARBA" id="ARBA00047444"/>
    </source>
</evidence>
<sequence length="543" mass="59470">SQEFSLNPALSSPEFIADFSSHYSAAANYSDPGGAFDLYGKPFVCARLRRLLASESALTSVASAAERLAYTRRSSDLHQLAQSGDLADAATRAPKILRQFRSFLLDSVRPWLQRLIGLQLSDAEIDVTCSRYGRGDCLLCHDDRMLGRRVAFVWYLVDSGWSDSDGGALELLGAQSGDGGPPEQVAASLLPERDSFVFFEVSRQSYHQVAEVTSIDKVRLSVHGWFRFPRGDPAAAALVAEDANAKEAAASPFAHLEAPLAIDEDLVYRWINCAYLAAETQAEIRSSFGDESQIRLDNFLNETLVAELIDQLAGATWTRVGPLTQRSYDVISLDDVIANDRAPLIIELDRLFHSDAMLVILSDLTGLSLHYASSAVADADEANGDEANGDEANGDKDNGDAGPAKRRRLDDAVAENSDRLPVGVCQGEFRRWRRGCYTLVRDSDYCGQGDGDGGFFLDAVWHCGCTGWRETMGGETHFTCTADTDGEPLVTVTPEDNCLNLVYRELDTVPFVKYLNANCAQLNSAGQFYDYRALYREPADSGK</sequence>
<evidence type="ECO:0000256" key="6">
    <source>
        <dbReference type="ARBA" id="ARBA00023002"/>
    </source>
</evidence>
<dbReference type="PROSITE" id="PS51471">
    <property type="entry name" value="FE2OG_OXY"/>
    <property type="match status" value="1"/>
</dbReference>
<feature type="domain" description="Fe2OG dioxygenase" evidence="11">
    <location>
        <begin position="119"/>
        <end position="228"/>
    </location>
</feature>
<dbReference type="WBParaSite" id="maker-uti_cns_0010862-snap-gene-0.3-mRNA-1">
    <property type="protein sequence ID" value="maker-uti_cns_0010862-snap-gene-0.3-mRNA-1"/>
    <property type="gene ID" value="maker-uti_cns_0010862-snap-gene-0.3"/>
</dbReference>
<evidence type="ECO:0000256" key="10">
    <source>
        <dbReference type="SAM" id="MobiDB-lite"/>
    </source>
</evidence>
<dbReference type="GO" id="GO:0005506">
    <property type="term" value="F:iron ion binding"/>
    <property type="evidence" value="ECO:0007669"/>
    <property type="project" value="InterPro"/>
</dbReference>
<dbReference type="SMART" id="SM00702">
    <property type="entry name" value="P4Hc"/>
    <property type="match status" value="1"/>
</dbReference>
<evidence type="ECO:0000259" key="11">
    <source>
        <dbReference type="PROSITE" id="PS51471"/>
    </source>
</evidence>
<evidence type="ECO:0000256" key="8">
    <source>
        <dbReference type="ARBA" id="ARBA00029938"/>
    </source>
</evidence>
<keyword evidence="3" id="KW-0479">Metal-binding</keyword>
<dbReference type="GO" id="GO:0031418">
    <property type="term" value="F:L-ascorbic acid binding"/>
    <property type="evidence" value="ECO:0007669"/>
    <property type="project" value="UniProtKB-KW"/>
</dbReference>
<dbReference type="GO" id="GO:0005737">
    <property type="term" value="C:cytoplasm"/>
    <property type="evidence" value="ECO:0007669"/>
    <property type="project" value="TreeGrafter"/>
</dbReference>
<evidence type="ECO:0000256" key="2">
    <source>
        <dbReference type="ARBA" id="ARBA00007443"/>
    </source>
</evidence>
<dbReference type="InterPro" id="IPR005123">
    <property type="entry name" value="Oxoglu/Fe-dep_dioxygenase_dom"/>
</dbReference>
<accession>A0A1I8I8W8</accession>
<evidence type="ECO:0000256" key="1">
    <source>
        <dbReference type="ARBA" id="ARBA00001961"/>
    </source>
</evidence>
<feature type="compositionally biased region" description="Acidic residues" evidence="10">
    <location>
        <begin position="380"/>
        <end position="389"/>
    </location>
</feature>
<protein>
    <recommendedName>
        <fullName evidence="8">uS12 prolyl 3-hydroxylase</fullName>
    </recommendedName>
</protein>
<organism evidence="12 13">
    <name type="scientific">Macrostomum lignano</name>
    <dbReference type="NCBI Taxonomy" id="282301"/>
    <lineage>
        <taxon>Eukaryota</taxon>
        <taxon>Metazoa</taxon>
        <taxon>Spiralia</taxon>
        <taxon>Lophotrochozoa</taxon>
        <taxon>Platyhelminthes</taxon>
        <taxon>Rhabditophora</taxon>
        <taxon>Macrostomorpha</taxon>
        <taxon>Macrostomida</taxon>
        <taxon>Macrostomidae</taxon>
        <taxon>Macrostomum</taxon>
    </lineage>
</organism>
<dbReference type="AlphaFoldDB" id="A0A1I8I8W8"/>
<name>A0A1I8I8W8_9PLAT</name>
<evidence type="ECO:0000313" key="13">
    <source>
        <dbReference type="WBParaSite" id="maker-uti_cns_0010862-snap-gene-0.3-mRNA-1"/>
    </source>
</evidence>
<comment type="catalytic activity">
    <reaction evidence="9">
        <text>[ribosomal protein uS12]-L-proline + 2-oxoglutarate + O2 = [ribosomal protein uS12]-(3S)-3-hydroxy-L-proline + succinate + CO2</text>
        <dbReference type="Rhea" id="RHEA:54156"/>
        <dbReference type="Rhea" id="RHEA-COMP:13816"/>
        <dbReference type="Rhea" id="RHEA-COMP:13818"/>
        <dbReference type="ChEBI" id="CHEBI:15379"/>
        <dbReference type="ChEBI" id="CHEBI:16526"/>
        <dbReference type="ChEBI" id="CHEBI:16810"/>
        <dbReference type="ChEBI" id="CHEBI:30031"/>
        <dbReference type="ChEBI" id="CHEBI:50342"/>
        <dbReference type="ChEBI" id="CHEBI:85428"/>
    </reaction>
</comment>
<evidence type="ECO:0000313" key="12">
    <source>
        <dbReference type="Proteomes" id="UP000095280"/>
    </source>
</evidence>
<reference evidence="13" key="1">
    <citation type="submission" date="2016-11" db="UniProtKB">
        <authorList>
            <consortium name="WormBaseParasite"/>
        </authorList>
    </citation>
    <scope>IDENTIFICATION</scope>
</reference>
<dbReference type="PANTHER" id="PTHR12117">
    <property type="entry name" value="HISTONE ACETYLTRANSFERASE COMPLEX"/>
    <property type="match status" value="1"/>
</dbReference>
<evidence type="ECO:0000256" key="3">
    <source>
        <dbReference type="ARBA" id="ARBA00022723"/>
    </source>
</evidence>
<keyword evidence="7" id="KW-0408">Iron</keyword>
<dbReference type="Gene3D" id="2.60.120.620">
    <property type="entry name" value="q2cbj1_9rhob like domain"/>
    <property type="match status" value="2"/>
</dbReference>
<proteinExistence type="inferred from homology"/>
<dbReference type="Pfam" id="PF13661">
    <property type="entry name" value="2OG-FeII_Oxy_4"/>
    <property type="match status" value="1"/>
</dbReference>
<dbReference type="InterPro" id="IPR019601">
    <property type="entry name" value="Oxoglutarate/Fe-dep_Oase_C"/>
</dbReference>
<comment type="similarity">
    <text evidence="2">Belongs to the TPA1 family.</text>
</comment>
<dbReference type="InterPro" id="IPR006620">
    <property type="entry name" value="Pro_4_hyd_alph"/>
</dbReference>
<keyword evidence="6" id="KW-0560">Oxidoreductase</keyword>
<dbReference type="PANTHER" id="PTHR12117:SF0">
    <property type="entry name" value="PROLYL 3-HYDROXYLASE OGFOD1"/>
    <property type="match status" value="1"/>
</dbReference>